<sequence>MDPEGGPHSPKQEAPTPDEIPKYQRNMRSLNFLATRFVRLLEVAENGVVDLKEAVRVLEVRHKRRIYDITNVLEGVGLIVKISKNLVKWMGTESRESEHQVPMRLRELKSELEDLEELEFMLDQQKHWVEQSIRNTKQDCSNLTYVTHEDVCNCFSDHTVLTVRGPPGTQLDVPIPKAVKDSPVKYQIHLRSINGPIDVVLLNKCSVGSAPVFLPMPPPEEILQNAKLAMTTLDNTENSAAQTSVNTNHTTFKRTSMEDI</sequence>
<dbReference type="GO" id="GO:0046983">
    <property type="term" value="F:protein dimerization activity"/>
    <property type="evidence" value="ECO:0007669"/>
    <property type="project" value="InterPro"/>
</dbReference>
<dbReference type="CDD" id="cd14660">
    <property type="entry name" value="E2F_DD"/>
    <property type="match status" value="1"/>
</dbReference>
<dbReference type="Pfam" id="PF02319">
    <property type="entry name" value="WHD_E2F_TDP"/>
    <property type="match status" value="1"/>
</dbReference>
<gene>
    <name evidence="10" type="ORF">EXN66_Car002058</name>
</gene>
<accession>A0A6G1P8L8</accession>
<evidence type="ECO:0000256" key="8">
    <source>
        <dbReference type="SAM" id="MobiDB-lite"/>
    </source>
</evidence>
<dbReference type="SMART" id="SM01372">
    <property type="entry name" value="E2F_TDP"/>
    <property type="match status" value="1"/>
</dbReference>
<comment type="subcellular location">
    <subcellularLocation>
        <location evidence="1 7">Nucleus</location>
    </subcellularLocation>
</comment>
<dbReference type="GO" id="GO:0000978">
    <property type="term" value="F:RNA polymerase II cis-regulatory region sequence-specific DNA binding"/>
    <property type="evidence" value="ECO:0007669"/>
    <property type="project" value="InterPro"/>
</dbReference>
<keyword evidence="4 7" id="KW-0238">DNA-binding</keyword>
<feature type="region of interest" description="Disordered" evidence="8">
    <location>
        <begin position="1"/>
        <end position="21"/>
    </location>
</feature>
<dbReference type="EMBL" id="CM015713">
    <property type="protein sequence ID" value="KAF3686386.1"/>
    <property type="molecule type" value="Genomic_DNA"/>
</dbReference>
<proteinExistence type="inferred from homology"/>
<dbReference type="InterPro" id="IPR003316">
    <property type="entry name" value="E2F_WHTH_DNA-bd_dom"/>
</dbReference>
<reference evidence="11" key="2">
    <citation type="submission" date="2019-02" db="EMBL/GenBank/DDBJ databases">
        <title>Opniocepnalus argus Var Kimnra genome.</title>
        <authorList>
            <person name="Zhou C."/>
            <person name="Xiao S."/>
        </authorList>
    </citation>
    <scope>NUCLEOTIDE SEQUENCE [LARGE SCALE GENOMIC DNA]</scope>
</reference>
<dbReference type="FunFam" id="1.10.10.10:FF:000458">
    <property type="entry name" value="E2F-like (Mammalian transcription factor)"/>
    <property type="match status" value="1"/>
</dbReference>
<keyword evidence="3 7" id="KW-0805">Transcription regulation</keyword>
<dbReference type="GO" id="GO:0000981">
    <property type="term" value="F:DNA-binding transcription factor activity, RNA polymerase II-specific"/>
    <property type="evidence" value="ECO:0007669"/>
    <property type="project" value="TreeGrafter"/>
</dbReference>
<evidence type="ECO:0000256" key="1">
    <source>
        <dbReference type="ARBA" id="ARBA00004123"/>
    </source>
</evidence>
<evidence type="ECO:0000313" key="10">
    <source>
        <dbReference type="EMBL" id="KAF3686386.1"/>
    </source>
</evidence>
<dbReference type="InterPro" id="IPR037241">
    <property type="entry name" value="E2F-DP_heterodim"/>
</dbReference>
<dbReference type="Gene3D" id="6.10.250.540">
    <property type="match status" value="1"/>
</dbReference>
<dbReference type="SUPFAM" id="SSF46785">
    <property type="entry name" value="Winged helix' DNA-binding domain"/>
    <property type="match status" value="1"/>
</dbReference>
<keyword evidence="6 7" id="KW-0539">Nucleus</keyword>
<dbReference type="Pfam" id="PF16421">
    <property type="entry name" value="E2F_CC-MB"/>
    <property type="match status" value="1"/>
</dbReference>
<dbReference type="InterPro" id="IPR032198">
    <property type="entry name" value="E2F_CC-MB"/>
</dbReference>
<comment type="similarity">
    <text evidence="2 7">Belongs to the E2F/DP family.</text>
</comment>
<evidence type="ECO:0000256" key="6">
    <source>
        <dbReference type="ARBA" id="ARBA00023242"/>
    </source>
</evidence>
<dbReference type="AlphaFoldDB" id="A0A6G1P8L8"/>
<dbReference type="PANTHER" id="PTHR12081:SF18">
    <property type="entry name" value="TRANSCRIPTION FACTOR E2F2-RELATED"/>
    <property type="match status" value="1"/>
</dbReference>
<evidence type="ECO:0000256" key="4">
    <source>
        <dbReference type="ARBA" id="ARBA00023125"/>
    </source>
</evidence>
<dbReference type="PANTHER" id="PTHR12081">
    <property type="entry name" value="TRANSCRIPTION FACTOR E2F"/>
    <property type="match status" value="1"/>
</dbReference>
<protein>
    <submittedName>
        <fullName evidence="10">Transcription factor E2F5</fullName>
    </submittedName>
</protein>
<evidence type="ECO:0000256" key="3">
    <source>
        <dbReference type="ARBA" id="ARBA00023015"/>
    </source>
</evidence>
<name>A0A6G1P8L8_CHAAH</name>
<dbReference type="GO" id="GO:0090575">
    <property type="term" value="C:RNA polymerase II transcription regulator complex"/>
    <property type="evidence" value="ECO:0007669"/>
    <property type="project" value="TreeGrafter"/>
</dbReference>
<evidence type="ECO:0000256" key="2">
    <source>
        <dbReference type="ARBA" id="ARBA00010940"/>
    </source>
</evidence>
<dbReference type="Proteomes" id="UP000503349">
    <property type="component" value="Chromosome 2"/>
</dbReference>
<evidence type="ECO:0000256" key="5">
    <source>
        <dbReference type="ARBA" id="ARBA00023163"/>
    </source>
</evidence>
<evidence type="ECO:0000259" key="9">
    <source>
        <dbReference type="SMART" id="SM01372"/>
    </source>
</evidence>
<evidence type="ECO:0000313" key="11">
    <source>
        <dbReference type="Proteomes" id="UP000503349"/>
    </source>
</evidence>
<evidence type="ECO:0000256" key="7">
    <source>
        <dbReference type="RuleBase" id="RU003796"/>
    </source>
</evidence>
<dbReference type="InterPro" id="IPR036388">
    <property type="entry name" value="WH-like_DNA-bd_sf"/>
</dbReference>
<keyword evidence="5 7" id="KW-0804">Transcription</keyword>
<reference evidence="10 11" key="1">
    <citation type="submission" date="2019-02" db="EMBL/GenBank/DDBJ databases">
        <title>Opniocepnalus argus genome.</title>
        <authorList>
            <person name="Zhou C."/>
            <person name="Xiao S."/>
        </authorList>
    </citation>
    <scope>NUCLEOTIDE SEQUENCE [LARGE SCALE GENOMIC DNA]</scope>
    <source>
        <strain evidence="10">OARG1902GOOAL</strain>
        <tissue evidence="10">Muscle</tissue>
    </source>
</reference>
<keyword evidence="11" id="KW-1185">Reference proteome</keyword>
<feature type="domain" description="E2F/DP family winged-helix DNA-binding" evidence="9">
    <location>
        <begin position="25"/>
        <end position="91"/>
    </location>
</feature>
<organism evidence="10 11">
    <name type="scientific">Channa argus</name>
    <name type="common">Northern snakehead</name>
    <name type="synonym">Ophicephalus argus</name>
    <dbReference type="NCBI Taxonomy" id="215402"/>
    <lineage>
        <taxon>Eukaryota</taxon>
        <taxon>Metazoa</taxon>
        <taxon>Chordata</taxon>
        <taxon>Craniata</taxon>
        <taxon>Vertebrata</taxon>
        <taxon>Euteleostomi</taxon>
        <taxon>Actinopterygii</taxon>
        <taxon>Neopterygii</taxon>
        <taxon>Teleostei</taxon>
        <taxon>Neoteleostei</taxon>
        <taxon>Acanthomorphata</taxon>
        <taxon>Anabantaria</taxon>
        <taxon>Anabantiformes</taxon>
        <taxon>Channoidei</taxon>
        <taxon>Channidae</taxon>
        <taxon>Channa</taxon>
    </lineage>
</organism>
<dbReference type="InterPro" id="IPR036390">
    <property type="entry name" value="WH_DNA-bd_sf"/>
</dbReference>
<dbReference type="Gene3D" id="1.10.10.10">
    <property type="entry name" value="Winged helix-like DNA-binding domain superfamily/Winged helix DNA-binding domain"/>
    <property type="match status" value="1"/>
</dbReference>
<dbReference type="InterPro" id="IPR015633">
    <property type="entry name" value="E2F"/>
</dbReference>
<dbReference type="SUPFAM" id="SSF144074">
    <property type="entry name" value="E2F-DP heterodimerization region"/>
    <property type="match status" value="1"/>
</dbReference>